<dbReference type="PRINTS" id="PR00419">
    <property type="entry name" value="ADXRDTASE"/>
</dbReference>
<evidence type="ECO:0000256" key="3">
    <source>
        <dbReference type="ARBA" id="ARBA00023164"/>
    </source>
</evidence>
<dbReference type="InterPro" id="IPR009051">
    <property type="entry name" value="Helical_ferredxn"/>
</dbReference>
<comment type="pathway">
    <text evidence="4">Amino-acid biosynthesis.</text>
</comment>
<organism evidence="7 8">
    <name type="scientific">Pengzhenrongella frigida</name>
    <dbReference type="NCBI Taxonomy" id="1259133"/>
    <lineage>
        <taxon>Bacteria</taxon>
        <taxon>Bacillati</taxon>
        <taxon>Actinomycetota</taxon>
        <taxon>Actinomycetes</taxon>
        <taxon>Micrococcales</taxon>
        <taxon>Pengzhenrongella</taxon>
    </lineage>
</organism>
<dbReference type="InterPro" id="IPR028261">
    <property type="entry name" value="DPD_II"/>
</dbReference>
<dbReference type="SUPFAM" id="SSF51905">
    <property type="entry name" value="FAD/NAD(P)-binding domain"/>
    <property type="match status" value="1"/>
</dbReference>
<dbReference type="Gene3D" id="3.50.50.60">
    <property type="entry name" value="FAD/NAD(P)-binding domain"/>
    <property type="match status" value="1"/>
</dbReference>
<name>A0A4Q5N5C3_9MICO</name>
<dbReference type="Gene3D" id="3.40.50.720">
    <property type="entry name" value="NAD(P)-binding Rossmann-like Domain"/>
    <property type="match status" value="1"/>
</dbReference>
<dbReference type="SUPFAM" id="SSF51971">
    <property type="entry name" value="Nucleotide-binding domain"/>
    <property type="match status" value="1"/>
</dbReference>
<evidence type="ECO:0000259" key="6">
    <source>
        <dbReference type="Pfam" id="PF14691"/>
    </source>
</evidence>
<dbReference type="PANTHER" id="PTHR43100">
    <property type="entry name" value="GLUTAMATE SYNTHASE [NADPH] SMALL CHAIN"/>
    <property type="match status" value="1"/>
</dbReference>
<keyword evidence="1" id="KW-0028">Amino-acid biosynthesis</keyword>
<evidence type="ECO:0000313" key="7">
    <source>
        <dbReference type="EMBL" id="RYV52693.1"/>
    </source>
</evidence>
<dbReference type="OrthoDB" id="9803192at2"/>
<dbReference type="NCBIfam" id="TIGR01317">
    <property type="entry name" value="GOGAT_sm_gam"/>
    <property type="match status" value="1"/>
</dbReference>
<protein>
    <submittedName>
        <fullName evidence="7">Glutamate synthase subunit beta</fullName>
    </submittedName>
</protein>
<dbReference type="SUPFAM" id="SSF46548">
    <property type="entry name" value="alpha-helical ferredoxin"/>
    <property type="match status" value="1"/>
</dbReference>
<dbReference type="PANTHER" id="PTHR43100:SF1">
    <property type="entry name" value="GLUTAMATE SYNTHASE [NADPH] SMALL CHAIN"/>
    <property type="match status" value="1"/>
</dbReference>
<accession>A0A4Q5N5C3</accession>
<evidence type="ECO:0000256" key="2">
    <source>
        <dbReference type="ARBA" id="ARBA00023002"/>
    </source>
</evidence>
<keyword evidence="3" id="KW-0314">Glutamate biosynthesis</keyword>
<dbReference type="GO" id="GO:0016639">
    <property type="term" value="F:oxidoreductase activity, acting on the CH-NH2 group of donors, NAD or NADP as acceptor"/>
    <property type="evidence" value="ECO:0007669"/>
    <property type="project" value="InterPro"/>
</dbReference>
<dbReference type="Pfam" id="PF14691">
    <property type="entry name" value="Fer4_20"/>
    <property type="match status" value="1"/>
</dbReference>
<keyword evidence="2" id="KW-0560">Oxidoreductase</keyword>
<comment type="caution">
    <text evidence="7">The sequence shown here is derived from an EMBL/GenBank/DDBJ whole genome shotgun (WGS) entry which is preliminary data.</text>
</comment>
<dbReference type="AlphaFoldDB" id="A0A4Q5N5C3"/>
<dbReference type="InterPro" id="IPR023753">
    <property type="entry name" value="FAD/NAD-binding_dom"/>
</dbReference>
<gene>
    <name evidence="7" type="ORF">EUA98_01760</name>
</gene>
<dbReference type="EMBL" id="SDWW01000003">
    <property type="protein sequence ID" value="RYV52693.1"/>
    <property type="molecule type" value="Genomic_DNA"/>
</dbReference>
<feature type="domain" description="FAD/NAD(P)-binding" evidence="5">
    <location>
        <begin position="151"/>
        <end position="322"/>
    </location>
</feature>
<dbReference type="InterPro" id="IPR036188">
    <property type="entry name" value="FAD/NAD-bd_sf"/>
</dbReference>
<dbReference type="GO" id="GO:0051536">
    <property type="term" value="F:iron-sulfur cluster binding"/>
    <property type="evidence" value="ECO:0007669"/>
    <property type="project" value="InterPro"/>
</dbReference>
<feature type="domain" description="Dihydroprymidine dehydrogenase" evidence="6">
    <location>
        <begin position="43"/>
        <end position="136"/>
    </location>
</feature>
<dbReference type="InterPro" id="IPR051394">
    <property type="entry name" value="Glutamate_Synthase"/>
</dbReference>
<dbReference type="Proteomes" id="UP000293764">
    <property type="component" value="Unassembled WGS sequence"/>
</dbReference>
<evidence type="ECO:0000256" key="4">
    <source>
        <dbReference type="ARBA" id="ARBA00029440"/>
    </source>
</evidence>
<dbReference type="GO" id="GO:0006537">
    <property type="term" value="P:glutamate biosynthetic process"/>
    <property type="evidence" value="ECO:0007669"/>
    <property type="project" value="UniProtKB-KW"/>
</dbReference>
<keyword evidence="8" id="KW-1185">Reference proteome</keyword>
<dbReference type="InterPro" id="IPR006005">
    <property type="entry name" value="Glut_synth_ssu1"/>
</dbReference>
<dbReference type="Gene3D" id="1.10.1060.10">
    <property type="entry name" value="Alpha-helical ferredoxin"/>
    <property type="match status" value="1"/>
</dbReference>
<evidence type="ECO:0000256" key="1">
    <source>
        <dbReference type="ARBA" id="ARBA00022605"/>
    </source>
</evidence>
<dbReference type="RefSeq" id="WP_130100944.1">
    <property type="nucleotide sequence ID" value="NZ_SDWW01000003.1"/>
</dbReference>
<evidence type="ECO:0000259" key="5">
    <source>
        <dbReference type="Pfam" id="PF07992"/>
    </source>
</evidence>
<feature type="domain" description="FAD/NAD(P)-binding" evidence="5">
    <location>
        <begin position="391"/>
        <end position="464"/>
    </location>
</feature>
<reference evidence="7 8" key="1">
    <citation type="submission" date="2019-01" db="EMBL/GenBank/DDBJ databases">
        <title>Novel species of Cellulomonas.</title>
        <authorList>
            <person name="Liu Q."/>
            <person name="Xin Y.-H."/>
        </authorList>
    </citation>
    <scope>NUCLEOTIDE SEQUENCE [LARGE SCALE GENOMIC DNA]</scope>
    <source>
        <strain evidence="7 8">HLT2-17</strain>
    </source>
</reference>
<evidence type="ECO:0000313" key="8">
    <source>
        <dbReference type="Proteomes" id="UP000293764"/>
    </source>
</evidence>
<proteinExistence type="predicted"/>
<dbReference type="Pfam" id="PF07992">
    <property type="entry name" value="Pyr_redox_2"/>
    <property type="match status" value="2"/>
</dbReference>
<sequence length="494" mass="52994">MPDPRGFLTFRERELPANRPVPVRLMDWREVHAHRATHPEDLAMLQRQATRCMDCGIPFCHQGCPLGNLIPEWNDLARQEQWGDAIERLHVTNNFPEFTGRICPAPCESACVLGINQPPVTIKNIEVSIIDEAFERGLVAPQIPQRLTGFTVAVVGSGPAGLAAAQQLTRAGHTVAVYERDDAIGGLLRYGVPDFKLEKIHIDRRLAQMEEEGTRFRPGITIGKDITWADLQARYDAVVVATGATVPRELPLPGRELEGVHVAMPFLHQSNLVVAGRAVPDQILATGKHVVIIGGGDTGSDCLGTALRQGAASVTTLAIGKHPPTDRPVDQPWPTDPIVFEVSSSHEEGGERDYLASTVAFVGGEGADAGHVRRLRLATTEYLADGRRVPTAGTEREIPADLVLIAMGFTGPESAELVEQTGADLTGRGWVARGDDYASSVPGMFVAGDAGRGQSLIVWAIAEGRAAAASVDAYLSGGTELPFPITASTVPLRP</sequence>